<accession>A0A834TH88</accession>
<protein>
    <submittedName>
        <fullName evidence="1">Uncharacterized protein</fullName>
    </submittedName>
</protein>
<keyword evidence="2" id="KW-1185">Reference proteome</keyword>
<dbReference type="OrthoDB" id="10432819at2759"/>
<dbReference type="EMBL" id="JAAIUW010000009">
    <property type="protein sequence ID" value="KAF7817334.1"/>
    <property type="molecule type" value="Genomic_DNA"/>
</dbReference>
<name>A0A834TH88_9FABA</name>
<sequence>MFKTVLGSPIVTTTVGEKKSRATHAKETVWNEHRSILALWFMIIAESDGVGLKMLQFTTRTPTSLGRTLVFSNSWSSAPNITMDASARPSFMVAQFSVDAITDFGMKSGSRLRTLTENVSDPALGPDDSIPRFTISVEKRSRSLPMANIDTVEAFQLSFNVSGCVSLQSSEEEGSDQSTSN</sequence>
<comment type="caution">
    <text evidence="1">The sequence shown here is derived from an EMBL/GenBank/DDBJ whole genome shotgun (WGS) entry which is preliminary data.</text>
</comment>
<evidence type="ECO:0000313" key="1">
    <source>
        <dbReference type="EMBL" id="KAF7817334.1"/>
    </source>
</evidence>
<dbReference type="AlphaFoldDB" id="A0A834TH88"/>
<organism evidence="1 2">
    <name type="scientific">Senna tora</name>
    <dbReference type="NCBI Taxonomy" id="362788"/>
    <lineage>
        <taxon>Eukaryota</taxon>
        <taxon>Viridiplantae</taxon>
        <taxon>Streptophyta</taxon>
        <taxon>Embryophyta</taxon>
        <taxon>Tracheophyta</taxon>
        <taxon>Spermatophyta</taxon>
        <taxon>Magnoliopsida</taxon>
        <taxon>eudicotyledons</taxon>
        <taxon>Gunneridae</taxon>
        <taxon>Pentapetalae</taxon>
        <taxon>rosids</taxon>
        <taxon>fabids</taxon>
        <taxon>Fabales</taxon>
        <taxon>Fabaceae</taxon>
        <taxon>Caesalpinioideae</taxon>
        <taxon>Cassia clade</taxon>
        <taxon>Senna</taxon>
    </lineage>
</organism>
<proteinExistence type="predicted"/>
<reference evidence="1" key="1">
    <citation type="submission" date="2020-09" db="EMBL/GenBank/DDBJ databases">
        <title>Genome-Enabled Discovery of Anthraquinone Biosynthesis in Senna tora.</title>
        <authorList>
            <person name="Kang S.-H."/>
            <person name="Pandey R.P."/>
            <person name="Lee C.-M."/>
            <person name="Sim J.-S."/>
            <person name="Jeong J.-T."/>
            <person name="Choi B.-S."/>
            <person name="Jung M."/>
            <person name="Ginzburg D."/>
            <person name="Zhao K."/>
            <person name="Won S.Y."/>
            <person name="Oh T.-J."/>
            <person name="Yu Y."/>
            <person name="Kim N.-H."/>
            <person name="Lee O.R."/>
            <person name="Lee T.-H."/>
            <person name="Bashyal P."/>
            <person name="Kim T.-S."/>
            <person name="Lee W.-H."/>
            <person name="Kawkins C."/>
            <person name="Kim C.-K."/>
            <person name="Kim J.S."/>
            <person name="Ahn B.O."/>
            <person name="Rhee S.Y."/>
            <person name="Sohng J.K."/>
        </authorList>
    </citation>
    <scope>NUCLEOTIDE SEQUENCE</scope>
    <source>
        <tissue evidence="1">Leaf</tissue>
    </source>
</reference>
<evidence type="ECO:0000313" key="2">
    <source>
        <dbReference type="Proteomes" id="UP000634136"/>
    </source>
</evidence>
<dbReference type="Proteomes" id="UP000634136">
    <property type="component" value="Unassembled WGS sequence"/>
</dbReference>
<gene>
    <name evidence="1" type="ORF">G2W53_031303</name>
</gene>